<organism evidence="1 2">
    <name type="scientific">Petralouisia muris</name>
    <dbReference type="NCBI Taxonomy" id="3032872"/>
    <lineage>
        <taxon>Bacteria</taxon>
        <taxon>Bacillati</taxon>
        <taxon>Bacillota</taxon>
        <taxon>Clostridia</taxon>
        <taxon>Lachnospirales</taxon>
        <taxon>Lachnospiraceae</taxon>
        <taxon>Petralouisia</taxon>
    </lineage>
</organism>
<name>A0AC61S058_9FIRM</name>
<evidence type="ECO:0000313" key="2">
    <source>
        <dbReference type="Proteomes" id="UP000304953"/>
    </source>
</evidence>
<proteinExistence type="predicted"/>
<evidence type="ECO:0000313" key="1">
    <source>
        <dbReference type="EMBL" id="TGY97672.1"/>
    </source>
</evidence>
<protein>
    <submittedName>
        <fullName evidence="1">HD domain-containing protein</fullName>
    </submittedName>
</protein>
<comment type="caution">
    <text evidence="1">The sequence shown here is derived from an EMBL/GenBank/DDBJ whole genome shotgun (WGS) entry which is preliminary data.</text>
</comment>
<dbReference type="EMBL" id="SRYA01000005">
    <property type="protein sequence ID" value="TGY97672.1"/>
    <property type="molecule type" value="Genomic_DNA"/>
</dbReference>
<sequence>MKYVNRLLQETEYLQMIKELEQKEKERIFCGHGLSHALDVARIGWILALERGREGTKESGEAFKEKIYLTALLHDLGRLQEMKHGIPHHRAGAALAGELLEQIQYPRKERNDILEAVSGHRGEQQVIPASDSECRIEQKSNIDFINLIKEADNRSRNCFCCSVQEGCNWSEERRNQGIFW</sequence>
<dbReference type="Proteomes" id="UP000304953">
    <property type="component" value="Unassembled WGS sequence"/>
</dbReference>
<keyword evidence="2" id="KW-1185">Reference proteome</keyword>
<gene>
    <name evidence="1" type="ORF">E5329_03450</name>
</gene>
<reference evidence="1" key="1">
    <citation type="submission" date="2019-04" db="EMBL/GenBank/DDBJ databases">
        <title>Microbes associate with the intestines of laboratory mice.</title>
        <authorList>
            <person name="Navarre W."/>
            <person name="Wong E."/>
            <person name="Huang K."/>
            <person name="Tropini C."/>
            <person name="Ng K."/>
            <person name="Yu B."/>
        </authorList>
    </citation>
    <scope>NUCLEOTIDE SEQUENCE</scope>
    <source>
        <strain evidence="1">NM01_1-7b</strain>
    </source>
</reference>
<accession>A0AC61S058</accession>